<gene>
    <name evidence="1" type="ORF">SSP24_06440</name>
</gene>
<protein>
    <submittedName>
        <fullName evidence="1">Uncharacterized protein</fullName>
    </submittedName>
</protein>
<evidence type="ECO:0000313" key="1">
    <source>
        <dbReference type="EMBL" id="GEC02989.1"/>
    </source>
</evidence>
<dbReference type="Proteomes" id="UP000317881">
    <property type="component" value="Unassembled WGS sequence"/>
</dbReference>
<keyword evidence="2" id="KW-1185">Reference proteome</keyword>
<sequence>MTTVQDTYLGWEQPEHLPTCERAQWLVDFRTGEGEFRERFSGDAHKCPNDVCGHGDWYERTTVRIVCPSCQVAFVFRGEGDINSGTLANTTHGYGLPPRRVAGLLLWPGEPFLNFGRMSSDEPYDFLVTRPGVQRVTRADVVGAIMQTRGRRGGITWTAAVEPRDSKYSPGQIDWARDSGDTALRSVTAAAKWIGAQLPPTASGGECR</sequence>
<accession>A0A4Y3VBC9</accession>
<organism evidence="1 2">
    <name type="scientific">Streptomyces spinoverrucosus</name>
    <dbReference type="NCBI Taxonomy" id="284043"/>
    <lineage>
        <taxon>Bacteria</taxon>
        <taxon>Bacillati</taxon>
        <taxon>Actinomycetota</taxon>
        <taxon>Actinomycetes</taxon>
        <taxon>Kitasatosporales</taxon>
        <taxon>Streptomycetaceae</taxon>
        <taxon>Streptomyces</taxon>
    </lineage>
</organism>
<reference evidence="1 2" key="1">
    <citation type="submission" date="2019-06" db="EMBL/GenBank/DDBJ databases">
        <title>Whole genome shotgun sequence of Streptomyces spinoverrucosus NBRC 14228.</title>
        <authorList>
            <person name="Hosoyama A."/>
            <person name="Uohara A."/>
            <person name="Ohji S."/>
            <person name="Ichikawa N."/>
        </authorList>
    </citation>
    <scope>NUCLEOTIDE SEQUENCE [LARGE SCALE GENOMIC DNA]</scope>
    <source>
        <strain evidence="1 2">NBRC 14228</strain>
    </source>
</reference>
<dbReference type="EMBL" id="BJND01000005">
    <property type="protein sequence ID" value="GEC02989.1"/>
    <property type="molecule type" value="Genomic_DNA"/>
</dbReference>
<dbReference type="RefSeq" id="WP_141307202.1">
    <property type="nucleotide sequence ID" value="NZ_BJND01000005.1"/>
</dbReference>
<proteinExistence type="predicted"/>
<evidence type="ECO:0000313" key="2">
    <source>
        <dbReference type="Proteomes" id="UP000317881"/>
    </source>
</evidence>
<dbReference type="OrthoDB" id="4158558at2"/>
<comment type="caution">
    <text evidence="1">The sequence shown here is derived from an EMBL/GenBank/DDBJ whole genome shotgun (WGS) entry which is preliminary data.</text>
</comment>
<dbReference type="AlphaFoldDB" id="A0A4Y3VBC9"/>
<name>A0A4Y3VBC9_9ACTN</name>